<dbReference type="PANTHER" id="PTHR12967:SF0">
    <property type="entry name" value="PROTEIN SHQ1 HOMOLOG"/>
    <property type="match status" value="1"/>
</dbReference>
<dbReference type="GO" id="GO:0005737">
    <property type="term" value="C:cytoplasm"/>
    <property type="evidence" value="ECO:0000318"/>
    <property type="project" value="GO_Central"/>
</dbReference>
<evidence type="ECO:0000313" key="4">
    <source>
        <dbReference type="EMBL" id="AAS51690.1"/>
    </source>
</evidence>
<accession>Q75B07</accession>
<dbReference type="Pfam" id="PF04925">
    <property type="entry name" value="SHQ1"/>
    <property type="match status" value="1"/>
</dbReference>
<dbReference type="OMA" id="HNIESAW"/>
<proteinExistence type="inferred from homology"/>
<dbReference type="GeneID" id="4620001"/>
<dbReference type="GO" id="GO:0005829">
    <property type="term" value="C:cytosol"/>
    <property type="evidence" value="ECO:0007669"/>
    <property type="project" value="EnsemblFungi"/>
</dbReference>
<comment type="similarity">
    <text evidence="1">Belongs to the SHQ1 family.</text>
</comment>
<reference evidence="5" key="2">
    <citation type="journal article" date="2013" name="G3 (Bethesda)">
        <title>Genomes of Ashbya fungi isolated from insects reveal four mating-type loci, numerous translocations, lack of transposons, and distinct gene duplications.</title>
        <authorList>
            <person name="Dietrich F.S."/>
            <person name="Voegeli S."/>
            <person name="Kuo S."/>
            <person name="Philippsen P."/>
        </authorList>
    </citation>
    <scope>GENOME REANNOTATION</scope>
    <source>
        <strain evidence="5">ATCC 10895 / CBS 109.51 / FGSC 9923 / NRRL Y-1056</strain>
    </source>
</reference>
<feature type="region of interest" description="Disordered" evidence="2">
    <location>
        <begin position="111"/>
        <end position="138"/>
    </location>
</feature>
<dbReference type="OrthoDB" id="73639at2759"/>
<dbReference type="FunFam" id="2.60.40.790:FF:000064">
    <property type="entry name" value="Protein SHQ1"/>
    <property type="match status" value="1"/>
</dbReference>
<dbReference type="PANTHER" id="PTHR12967">
    <property type="entry name" value="PROTEIN SHQ1 HOMOLOG"/>
    <property type="match status" value="1"/>
</dbReference>
<dbReference type="KEGG" id="ago:AGOS_ADL230C"/>
<gene>
    <name evidence="4" type="ORF">AGOS_ADL230C</name>
</gene>
<dbReference type="HOGENOM" id="CLU_030217_1_0_1"/>
<dbReference type="Pfam" id="PF21413">
    <property type="entry name" value="SHQ1-like_CS"/>
    <property type="match status" value="1"/>
</dbReference>
<dbReference type="RefSeq" id="NP_983866.1">
    <property type="nucleotide sequence ID" value="NM_209219.1"/>
</dbReference>
<organism evidence="4 5">
    <name type="scientific">Eremothecium gossypii (strain ATCC 10895 / CBS 109.51 / FGSC 9923 / NRRL Y-1056)</name>
    <name type="common">Yeast</name>
    <name type="synonym">Ashbya gossypii</name>
    <dbReference type="NCBI Taxonomy" id="284811"/>
    <lineage>
        <taxon>Eukaryota</taxon>
        <taxon>Fungi</taxon>
        <taxon>Dikarya</taxon>
        <taxon>Ascomycota</taxon>
        <taxon>Saccharomycotina</taxon>
        <taxon>Saccharomycetes</taxon>
        <taxon>Saccharomycetales</taxon>
        <taxon>Saccharomycetaceae</taxon>
        <taxon>Eremothecium</taxon>
    </lineage>
</organism>
<evidence type="ECO:0000259" key="3">
    <source>
        <dbReference type="PROSITE" id="PS51203"/>
    </source>
</evidence>
<reference evidence="4 5" key="1">
    <citation type="journal article" date="2004" name="Science">
        <title>The Ashbya gossypii genome as a tool for mapping the ancient Saccharomyces cerevisiae genome.</title>
        <authorList>
            <person name="Dietrich F.S."/>
            <person name="Voegeli S."/>
            <person name="Brachat S."/>
            <person name="Lerch A."/>
            <person name="Gates K."/>
            <person name="Steiner S."/>
            <person name="Mohr C."/>
            <person name="Pohlmann R."/>
            <person name="Luedi P."/>
            <person name="Choi S."/>
            <person name="Wing R.A."/>
            <person name="Flavier A."/>
            <person name="Gaffney T.D."/>
            <person name="Philippsen P."/>
        </authorList>
    </citation>
    <scope>NUCLEOTIDE SEQUENCE [LARGE SCALE GENOMIC DNA]</scope>
    <source>
        <strain evidence="5">ATCC 10895 / CBS 109.51 / FGSC 9923 / NRRL Y-1056</strain>
    </source>
</reference>
<feature type="domain" description="CS" evidence="3">
    <location>
        <begin position="1"/>
        <end position="91"/>
    </location>
</feature>
<dbReference type="Gene3D" id="2.60.40.790">
    <property type="match status" value="1"/>
</dbReference>
<sequence>MLTPKFKLTQDEEYIYVDISISSIRFNASGLELVVDDTLFVFHLSPYYLRLRFPHALVDDERCKAEYKAADESIFIKIPKLNKGEVFEDLDLPTKLLARHGEVLAADAVAQAQDSGPRGPLIQEISSTETQPDKSTEDTLASGEEFNWEIKQVPHVEGVSALQTRYGFDNQYDSVIGVSISNGNDINELDDPEHTGPNERVLERIRKENLKFDPEYYISEYMTCKYGSGEDLDINGIKSLLQYVPPFPKMYLKWYKHAEDKSASFPVEFSPKEDELMRNELPKKSYLIQDTTQLYVAILSLLFAHTFEQVENEGIHNTESAWTIGKLTPQIACLDLQLLPGEVIQEFPVVRAAVVAGTRRALAYPLHRNFDLVCKCWNYVYYLLRAGKRLILRALLDIYELYRLHEVYYVYNKVFLGDLCSWFVSNGNENVTRSLAFELKKELGTLTKTAIDFDCLTGCDESGELTSENLTLAEMELLAEAEYQQT</sequence>
<dbReference type="Proteomes" id="UP000000591">
    <property type="component" value="Chromosome IV"/>
</dbReference>
<dbReference type="InterPro" id="IPR007052">
    <property type="entry name" value="CS_dom"/>
</dbReference>
<dbReference type="InterPro" id="IPR039742">
    <property type="entry name" value="Shq1"/>
</dbReference>
<name>Q75B07_EREGS</name>
<dbReference type="STRING" id="284811.Q75B07"/>
<dbReference type="GO" id="GO:0000493">
    <property type="term" value="P:box H/ACA snoRNP assembly"/>
    <property type="evidence" value="ECO:0000318"/>
    <property type="project" value="GO_Central"/>
</dbReference>
<keyword evidence="5" id="KW-1185">Reference proteome</keyword>
<dbReference type="InParanoid" id="Q75B07"/>
<dbReference type="eggNOG" id="KOG3247">
    <property type="taxonomic scope" value="Eukaryota"/>
</dbReference>
<evidence type="ECO:0000256" key="1">
    <source>
        <dbReference type="ARBA" id="ARBA00005607"/>
    </source>
</evidence>
<dbReference type="PROSITE" id="PS51203">
    <property type="entry name" value="CS"/>
    <property type="match status" value="1"/>
</dbReference>
<dbReference type="EMBL" id="AE016817">
    <property type="protein sequence ID" value="AAS51690.1"/>
    <property type="molecule type" value="Genomic_DNA"/>
</dbReference>
<dbReference type="GO" id="GO:0005654">
    <property type="term" value="C:nucleoplasm"/>
    <property type="evidence" value="ECO:0000318"/>
    <property type="project" value="GO_Central"/>
</dbReference>
<evidence type="ECO:0000256" key="2">
    <source>
        <dbReference type="SAM" id="MobiDB-lite"/>
    </source>
</evidence>
<dbReference type="FunCoup" id="Q75B07">
    <property type="interactions" value="838"/>
</dbReference>
<dbReference type="InterPro" id="IPR007009">
    <property type="entry name" value="Shq1_C"/>
</dbReference>
<dbReference type="GO" id="GO:0051082">
    <property type="term" value="F:unfolded protein binding"/>
    <property type="evidence" value="ECO:0000318"/>
    <property type="project" value="GO_Central"/>
</dbReference>
<protein>
    <submittedName>
        <fullName evidence="4">ADL230Cp</fullName>
    </submittedName>
</protein>
<evidence type="ECO:0000313" key="5">
    <source>
        <dbReference type="Proteomes" id="UP000000591"/>
    </source>
</evidence>
<dbReference type="InterPro" id="IPR048696">
    <property type="entry name" value="SHQ1-like_CS"/>
</dbReference>
<dbReference type="InterPro" id="IPR008978">
    <property type="entry name" value="HSP20-like_chaperone"/>
</dbReference>
<dbReference type="AlphaFoldDB" id="Q75B07"/>